<sequence length="318" mass="33856">MAQPLPRSVPVPAFSWRFAVTGVGAMQMLVADALLNQKDIPVRVTVREPGRPALRPAGSAPAPEDAVVRRVLADPRVEIAYPRGIFADAVPDPDATLLVGDARRLPAAPDATAAVVVGSAAAAVALVRRARGTPLRDVHLLLDEAAPRRRPTAAALESLLDEDVNAVVEPSRSGGLGPAVLDELGERFGSPDAVWLHVDFGWTPVQVLGRDRVRGVVLSRGRDLRTVTAQALLTGRRYRAVTLPGHEGAYLVPPGGVRVSAGTPFEYVAARTGRYDRDSRAAGRVAEALVRDALAGRLARPSTVDSDNVVPLRRRRPE</sequence>
<protein>
    <submittedName>
        <fullName evidence="1">Uncharacterized protein</fullName>
    </submittedName>
</protein>
<name>A0ABU0ZUU3_9ACTN</name>
<evidence type="ECO:0000313" key="1">
    <source>
        <dbReference type="EMBL" id="MDQ7910811.1"/>
    </source>
</evidence>
<dbReference type="Proteomes" id="UP001230908">
    <property type="component" value="Unassembled WGS sequence"/>
</dbReference>
<reference evidence="1 2" key="1">
    <citation type="submission" date="2023-08" db="EMBL/GenBank/DDBJ databases">
        <title>Phytohabitans sansha sp. nov., isolated from marine sediment.</title>
        <authorList>
            <person name="Zhao Y."/>
            <person name="Yi K."/>
        </authorList>
    </citation>
    <scope>NUCLEOTIDE SEQUENCE [LARGE SCALE GENOMIC DNA]</scope>
    <source>
        <strain evidence="1 2">ZYX-F-186</strain>
    </source>
</reference>
<gene>
    <name evidence="1" type="ORF">RB614_40600</name>
</gene>
<dbReference type="EMBL" id="JAVHUY010000063">
    <property type="protein sequence ID" value="MDQ7910811.1"/>
    <property type="molecule type" value="Genomic_DNA"/>
</dbReference>
<organism evidence="1 2">
    <name type="scientific">Phytohabitans maris</name>
    <dbReference type="NCBI Taxonomy" id="3071409"/>
    <lineage>
        <taxon>Bacteria</taxon>
        <taxon>Bacillati</taxon>
        <taxon>Actinomycetota</taxon>
        <taxon>Actinomycetes</taxon>
        <taxon>Micromonosporales</taxon>
        <taxon>Micromonosporaceae</taxon>
    </lineage>
</organism>
<keyword evidence="2" id="KW-1185">Reference proteome</keyword>
<proteinExistence type="predicted"/>
<dbReference type="RefSeq" id="WP_308718054.1">
    <property type="nucleotide sequence ID" value="NZ_JAVHUY010000063.1"/>
</dbReference>
<comment type="caution">
    <text evidence="1">The sequence shown here is derived from an EMBL/GenBank/DDBJ whole genome shotgun (WGS) entry which is preliminary data.</text>
</comment>
<evidence type="ECO:0000313" key="2">
    <source>
        <dbReference type="Proteomes" id="UP001230908"/>
    </source>
</evidence>
<accession>A0ABU0ZUU3</accession>